<protein>
    <submittedName>
        <fullName evidence="1">Uncharacterized protein</fullName>
    </submittedName>
</protein>
<keyword evidence="2" id="KW-1185">Reference proteome</keyword>
<sequence>MSKLNQACSHSAQAQLGQLTLCSGIIKPTHDLVRNDDSNLMSLEYAQPPLTGGLISDPQADLVIAGPILASAIRQVVERNLFVIRPPGVQKYRIGGGYIVANQVLSEDEFAITFKPQKTHEKRSAREL</sequence>
<proteinExistence type="predicted"/>
<organism evidence="1 2">
    <name type="scientific">Glutinoglossum americanum</name>
    <dbReference type="NCBI Taxonomy" id="1670608"/>
    <lineage>
        <taxon>Eukaryota</taxon>
        <taxon>Fungi</taxon>
        <taxon>Dikarya</taxon>
        <taxon>Ascomycota</taxon>
        <taxon>Pezizomycotina</taxon>
        <taxon>Geoglossomycetes</taxon>
        <taxon>Geoglossales</taxon>
        <taxon>Geoglossaceae</taxon>
        <taxon>Glutinoglossum</taxon>
    </lineage>
</organism>
<evidence type="ECO:0000313" key="2">
    <source>
        <dbReference type="Proteomes" id="UP000698800"/>
    </source>
</evidence>
<dbReference type="EMBL" id="JAGHQL010000152">
    <property type="protein sequence ID" value="KAH0537306.1"/>
    <property type="molecule type" value="Genomic_DNA"/>
</dbReference>
<comment type="caution">
    <text evidence="1">The sequence shown here is derived from an EMBL/GenBank/DDBJ whole genome shotgun (WGS) entry which is preliminary data.</text>
</comment>
<dbReference type="AlphaFoldDB" id="A0A9P8HXB0"/>
<accession>A0A9P8HXB0</accession>
<gene>
    <name evidence="1" type="ORF">FGG08_005896</name>
</gene>
<dbReference type="Proteomes" id="UP000698800">
    <property type="component" value="Unassembled WGS sequence"/>
</dbReference>
<reference evidence="1" key="1">
    <citation type="submission" date="2021-03" db="EMBL/GenBank/DDBJ databases">
        <title>Comparative genomics and phylogenomic investigation of the class Geoglossomycetes provide insights into ecological specialization and systematics.</title>
        <authorList>
            <person name="Melie T."/>
            <person name="Pirro S."/>
            <person name="Miller A.N."/>
            <person name="Quandt A."/>
        </authorList>
    </citation>
    <scope>NUCLEOTIDE SEQUENCE</scope>
    <source>
        <strain evidence="1">GBOQ0MN5Z8</strain>
    </source>
</reference>
<evidence type="ECO:0000313" key="1">
    <source>
        <dbReference type="EMBL" id="KAH0537306.1"/>
    </source>
</evidence>
<name>A0A9P8HXB0_9PEZI</name>